<evidence type="ECO:0000259" key="3">
    <source>
        <dbReference type="Pfam" id="PF13359"/>
    </source>
</evidence>
<dbReference type="EMBL" id="JAACJM010000022">
    <property type="protein sequence ID" value="KAF5366613.1"/>
    <property type="molecule type" value="Genomic_DNA"/>
</dbReference>
<gene>
    <name evidence="4" type="ORF">D9758_009000</name>
</gene>
<name>A0A8H5GKC8_9AGAR</name>
<evidence type="ECO:0000256" key="1">
    <source>
        <dbReference type="ARBA" id="ARBA00001968"/>
    </source>
</evidence>
<sequence>MHAEHGGMDGVLLAYRPYWYGKSYFDCKSRYSLNVQIVLLPNWHIIDFSYGHVGSTHDATAWEETRLFKEYESLLQDEWIWADSAYPIQIWVVTPYKKPDCYKPENEEFNEAVRIDNAQAHHISTFWIAACIGIHSHAMQSEAKEKDEEGGYDFFERDPFLAEGHSDGSDVEEVVTGTFTAPRPQANGRVNPHLAATQEFCEKLKADLFASRHCV</sequence>
<dbReference type="OrthoDB" id="2649667at2759"/>
<dbReference type="AlphaFoldDB" id="A0A8H5GKC8"/>
<proteinExistence type="predicted"/>
<keyword evidence="5" id="KW-1185">Reference proteome</keyword>
<protein>
    <recommendedName>
        <fullName evidence="3">DDE Tnp4 domain-containing protein</fullName>
    </recommendedName>
</protein>
<dbReference type="Pfam" id="PF13359">
    <property type="entry name" value="DDE_Tnp_4"/>
    <property type="match status" value="1"/>
</dbReference>
<organism evidence="4 5">
    <name type="scientific">Tetrapyrgos nigripes</name>
    <dbReference type="NCBI Taxonomy" id="182062"/>
    <lineage>
        <taxon>Eukaryota</taxon>
        <taxon>Fungi</taxon>
        <taxon>Dikarya</taxon>
        <taxon>Basidiomycota</taxon>
        <taxon>Agaricomycotina</taxon>
        <taxon>Agaricomycetes</taxon>
        <taxon>Agaricomycetidae</taxon>
        <taxon>Agaricales</taxon>
        <taxon>Marasmiineae</taxon>
        <taxon>Marasmiaceae</taxon>
        <taxon>Tetrapyrgos</taxon>
    </lineage>
</organism>
<evidence type="ECO:0000313" key="4">
    <source>
        <dbReference type="EMBL" id="KAF5366613.1"/>
    </source>
</evidence>
<evidence type="ECO:0000313" key="5">
    <source>
        <dbReference type="Proteomes" id="UP000559256"/>
    </source>
</evidence>
<feature type="domain" description="DDE Tnp4" evidence="3">
    <location>
        <begin position="21"/>
        <end position="114"/>
    </location>
</feature>
<comment type="caution">
    <text evidence="4">The sequence shown here is derived from an EMBL/GenBank/DDBJ whole genome shotgun (WGS) entry which is preliminary data.</text>
</comment>
<comment type="cofactor">
    <cofactor evidence="1">
        <name>a divalent metal cation</name>
        <dbReference type="ChEBI" id="CHEBI:60240"/>
    </cofactor>
</comment>
<dbReference type="Proteomes" id="UP000559256">
    <property type="component" value="Unassembled WGS sequence"/>
</dbReference>
<reference evidence="4 5" key="1">
    <citation type="journal article" date="2020" name="ISME J.">
        <title>Uncovering the hidden diversity of litter-decomposition mechanisms in mushroom-forming fungi.</title>
        <authorList>
            <person name="Floudas D."/>
            <person name="Bentzer J."/>
            <person name="Ahren D."/>
            <person name="Johansson T."/>
            <person name="Persson P."/>
            <person name="Tunlid A."/>
        </authorList>
    </citation>
    <scope>NUCLEOTIDE SEQUENCE [LARGE SCALE GENOMIC DNA]</scope>
    <source>
        <strain evidence="4 5">CBS 291.85</strain>
    </source>
</reference>
<evidence type="ECO:0000256" key="2">
    <source>
        <dbReference type="ARBA" id="ARBA00022723"/>
    </source>
</evidence>
<accession>A0A8H5GKC8</accession>
<dbReference type="GO" id="GO:0046872">
    <property type="term" value="F:metal ion binding"/>
    <property type="evidence" value="ECO:0007669"/>
    <property type="project" value="UniProtKB-KW"/>
</dbReference>
<keyword evidence="2" id="KW-0479">Metal-binding</keyword>
<dbReference type="InterPro" id="IPR027806">
    <property type="entry name" value="HARBI1_dom"/>
</dbReference>